<dbReference type="RefSeq" id="WP_101677910.1">
    <property type="nucleotide sequence ID" value="NZ_CP136958.1"/>
</dbReference>
<evidence type="ECO:0000313" key="2">
    <source>
        <dbReference type="EMBL" id="WOT01387.1"/>
    </source>
</evidence>
<dbReference type="Gene3D" id="3.40.50.150">
    <property type="entry name" value="Vaccinia Virus protein VP39"/>
    <property type="match status" value="1"/>
</dbReference>
<dbReference type="InterPro" id="IPR041698">
    <property type="entry name" value="Methyltransf_25"/>
</dbReference>
<dbReference type="EC" id="2.1.-.-" evidence="2"/>
<gene>
    <name evidence="2" type="ORF">CYJ47_08895</name>
</gene>
<dbReference type="KEGG" id="cpyr:CYJ47_08895"/>
<dbReference type="InterPro" id="IPR029063">
    <property type="entry name" value="SAM-dependent_MTases_sf"/>
</dbReference>
<dbReference type="Proteomes" id="UP000234560">
    <property type="component" value="Chromosome"/>
</dbReference>
<dbReference type="EMBL" id="CP136958">
    <property type="protein sequence ID" value="WOT01387.1"/>
    <property type="molecule type" value="Genomic_DNA"/>
</dbReference>
<dbReference type="CDD" id="cd02440">
    <property type="entry name" value="AdoMet_MTases"/>
    <property type="match status" value="1"/>
</dbReference>
<sequence>MTSNAPHEPWDAETNAAEWDRRYSESESMWSGNPNEALIYAVTSLEPGTVPTFTTGSTPTTVPTALDVGTGEGADALWLAEHGFSVTAFDPSAVALGRARARDTQGRVTWVQGGIEDAPIDSTFNLVIAMYPVITHTEANLTRLLSFVAPHGRLVFVHHVVDPDTIHDGHFRFVVTPEQFRAFIDTTPGWSVALDETRARHVTTGAGSGHSTDRIVVTTHRA</sequence>
<organism evidence="2 3">
    <name type="scientific">Corynebacterium pyruviciproducens</name>
    <dbReference type="NCBI Taxonomy" id="598660"/>
    <lineage>
        <taxon>Bacteria</taxon>
        <taxon>Bacillati</taxon>
        <taxon>Actinomycetota</taxon>
        <taxon>Actinomycetes</taxon>
        <taxon>Mycobacteriales</taxon>
        <taxon>Corynebacteriaceae</taxon>
        <taxon>Corynebacterium</taxon>
    </lineage>
</organism>
<feature type="domain" description="Methyltransferase" evidence="1">
    <location>
        <begin position="66"/>
        <end position="145"/>
    </location>
</feature>
<reference evidence="2" key="2">
    <citation type="submission" date="2023-10" db="EMBL/GenBank/DDBJ databases">
        <authorList>
            <person name="Choi B."/>
        </authorList>
    </citation>
    <scope>NUCLEOTIDE SEQUENCE</scope>
    <source>
        <strain evidence="2">UMB0763</strain>
    </source>
</reference>
<keyword evidence="2" id="KW-0489">Methyltransferase</keyword>
<reference evidence="2" key="1">
    <citation type="submission" date="2017-12" db="EMBL/GenBank/DDBJ databases">
        <authorList>
            <person name="Thomas-White K."/>
            <person name="Wolfe A.J."/>
        </authorList>
    </citation>
    <scope>NUCLEOTIDE SEQUENCE</scope>
    <source>
        <strain evidence="2">UMB0763</strain>
    </source>
</reference>
<keyword evidence="2" id="KW-0808">Transferase</keyword>
<evidence type="ECO:0000259" key="1">
    <source>
        <dbReference type="Pfam" id="PF13649"/>
    </source>
</evidence>
<name>A0AAF1BVE3_9CORY</name>
<dbReference type="Pfam" id="PF13649">
    <property type="entry name" value="Methyltransf_25"/>
    <property type="match status" value="1"/>
</dbReference>
<evidence type="ECO:0000313" key="3">
    <source>
        <dbReference type="Proteomes" id="UP000234560"/>
    </source>
</evidence>
<accession>A0AAF1BVE3</accession>
<dbReference type="GO" id="GO:0032259">
    <property type="term" value="P:methylation"/>
    <property type="evidence" value="ECO:0007669"/>
    <property type="project" value="UniProtKB-KW"/>
</dbReference>
<protein>
    <submittedName>
        <fullName evidence="2">Class I SAM-dependent methyltransferase</fullName>
        <ecNumber evidence="2">2.1.-.-</ecNumber>
    </submittedName>
</protein>
<dbReference type="GO" id="GO:0008168">
    <property type="term" value="F:methyltransferase activity"/>
    <property type="evidence" value="ECO:0007669"/>
    <property type="project" value="UniProtKB-KW"/>
</dbReference>
<proteinExistence type="predicted"/>
<dbReference type="SUPFAM" id="SSF53335">
    <property type="entry name" value="S-adenosyl-L-methionine-dependent methyltransferases"/>
    <property type="match status" value="1"/>
</dbReference>
<dbReference type="AlphaFoldDB" id="A0AAF1BVE3"/>